<name>A0A5C6D485_9BACT</name>
<protein>
    <submittedName>
        <fullName evidence="1">Uncharacterized protein</fullName>
    </submittedName>
</protein>
<accession>A0A5C6D485</accession>
<proteinExistence type="predicted"/>
<organism evidence="1 2">
    <name type="scientific">Novipirellula aureliae</name>
    <dbReference type="NCBI Taxonomy" id="2527966"/>
    <lineage>
        <taxon>Bacteria</taxon>
        <taxon>Pseudomonadati</taxon>
        <taxon>Planctomycetota</taxon>
        <taxon>Planctomycetia</taxon>
        <taxon>Pirellulales</taxon>
        <taxon>Pirellulaceae</taxon>
        <taxon>Novipirellula</taxon>
    </lineage>
</organism>
<dbReference type="EMBL" id="SJPY01000030">
    <property type="protein sequence ID" value="TWU31702.1"/>
    <property type="molecule type" value="Genomic_DNA"/>
</dbReference>
<dbReference type="AlphaFoldDB" id="A0A5C6D485"/>
<sequence>MLPQYYQAVNQFIEHRSYALRKPRGFGGWSPIPLEEQNRSLEILYFQTELDKPLDRC</sequence>
<evidence type="ECO:0000313" key="1">
    <source>
        <dbReference type="EMBL" id="TWU31702.1"/>
    </source>
</evidence>
<keyword evidence="2" id="KW-1185">Reference proteome</keyword>
<comment type="caution">
    <text evidence="1">The sequence shown here is derived from an EMBL/GenBank/DDBJ whole genome shotgun (WGS) entry which is preliminary data.</text>
</comment>
<dbReference type="Proteomes" id="UP000315471">
    <property type="component" value="Unassembled WGS sequence"/>
</dbReference>
<gene>
    <name evidence="1" type="ORF">Q31b_58710</name>
</gene>
<reference evidence="1 2" key="1">
    <citation type="submission" date="2019-02" db="EMBL/GenBank/DDBJ databases">
        <title>Deep-cultivation of Planctomycetes and their phenomic and genomic characterization uncovers novel biology.</title>
        <authorList>
            <person name="Wiegand S."/>
            <person name="Jogler M."/>
            <person name="Boedeker C."/>
            <person name="Pinto D."/>
            <person name="Vollmers J."/>
            <person name="Rivas-Marin E."/>
            <person name="Kohn T."/>
            <person name="Peeters S.H."/>
            <person name="Heuer A."/>
            <person name="Rast P."/>
            <person name="Oberbeckmann S."/>
            <person name="Bunk B."/>
            <person name="Jeske O."/>
            <person name="Meyerdierks A."/>
            <person name="Storesund J.E."/>
            <person name="Kallscheuer N."/>
            <person name="Luecker S."/>
            <person name="Lage O.M."/>
            <person name="Pohl T."/>
            <person name="Merkel B.J."/>
            <person name="Hornburger P."/>
            <person name="Mueller R.-W."/>
            <person name="Bruemmer F."/>
            <person name="Labrenz M."/>
            <person name="Spormann A.M."/>
            <person name="Op Den Camp H."/>
            <person name="Overmann J."/>
            <person name="Amann R."/>
            <person name="Jetten M.S.M."/>
            <person name="Mascher T."/>
            <person name="Medema M.H."/>
            <person name="Devos D.P."/>
            <person name="Kaster A.-K."/>
            <person name="Ovreas L."/>
            <person name="Rohde M."/>
            <person name="Galperin M.Y."/>
            <person name="Jogler C."/>
        </authorList>
    </citation>
    <scope>NUCLEOTIDE SEQUENCE [LARGE SCALE GENOMIC DNA]</scope>
    <source>
        <strain evidence="1 2">Q31b</strain>
    </source>
</reference>
<evidence type="ECO:0000313" key="2">
    <source>
        <dbReference type="Proteomes" id="UP000315471"/>
    </source>
</evidence>